<evidence type="ECO:0000259" key="7">
    <source>
        <dbReference type="Pfam" id="PF13087"/>
    </source>
</evidence>
<feature type="domain" description="DNA2/NAM7 helicase helicase" evidence="6">
    <location>
        <begin position="281"/>
        <end position="463"/>
    </location>
</feature>
<dbReference type="Gene3D" id="3.40.50.300">
    <property type="entry name" value="P-loop containing nucleotide triphosphate hydrolases"/>
    <property type="match status" value="2"/>
</dbReference>
<dbReference type="PANTHER" id="PTHR10887:SF538">
    <property type="entry name" value="HELICASE MAGATAMA 3-RELATED"/>
    <property type="match status" value="1"/>
</dbReference>
<keyword evidence="3" id="KW-0347">Helicase</keyword>
<dbReference type="Pfam" id="PF13086">
    <property type="entry name" value="AAA_11"/>
    <property type="match status" value="2"/>
</dbReference>
<dbReference type="InterPro" id="IPR041679">
    <property type="entry name" value="DNA2/NAM7-like_C"/>
</dbReference>
<evidence type="ECO:0000256" key="5">
    <source>
        <dbReference type="SAM" id="MobiDB-lite"/>
    </source>
</evidence>
<comment type="caution">
    <text evidence="8">The sequence shown here is derived from an EMBL/GenBank/DDBJ whole genome shotgun (WGS) entry which is preliminary data.</text>
</comment>
<evidence type="ECO:0008006" key="10">
    <source>
        <dbReference type="Google" id="ProtNLM"/>
    </source>
</evidence>
<gene>
    <name evidence="8" type="ORF">R1flu_014142</name>
</gene>
<keyword evidence="2" id="KW-0378">Hydrolase</keyword>
<dbReference type="FunFam" id="3.40.50.300:FF:000326">
    <property type="entry name" value="P-loop containing nucleoside triphosphate hydrolase"/>
    <property type="match status" value="1"/>
</dbReference>
<evidence type="ECO:0000256" key="4">
    <source>
        <dbReference type="ARBA" id="ARBA00022840"/>
    </source>
</evidence>
<dbReference type="GO" id="GO:0004386">
    <property type="term" value="F:helicase activity"/>
    <property type="evidence" value="ECO:0007669"/>
    <property type="project" value="UniProtKB-KW"/>
</dbReference>
<dbReference type="PANTHER" id="PTHR10887">
    <property type="entry name" value="DNA2/NAM7 HELICASE FAMILY"/>
    <property type="match status" value="1"/>
</dbReference>
<feature type="region of interest" description="Disordered" evidence="5">
    <location>
        <begin position="817"/>
        <end position="843"/>
    </location>
</feature>
<dbReference type="InterPro" id="IPR041677">
    <property type="entry name" value="DNA2/NAM7_AAA_11"/>
</dbReference>
<feature type="compositionally biased region" description="Acidic residues" evidence="5">
    <location>
        <begin position="833"/>
        <end position="843"/>
    </location>
</feature>
<organism evidence="8 9">
    <name type="scientific">Riccia fluitans</name>
    <dbReference type="NCBI Taxonomy" id="41844"/>
    <lineage>
        <taxon>Eukaryota</taxon>
        <taxon>Viridiplantae</taxon>
        <taxon>Streptophyta</taxon>
        <taxon>Embryophyta</taxon>
        <taxon>Marchantiophyta</taxon>
        <taxon>Marchantiopsida</taxon>
        <taxon>Marchantiidae</taxon>
        <taxon>Marchantiales</taxon>
        <taxon>Ricciaceae</taxon>
        <taxon>Riccia</taxon>
    </lineage>
</organism>
<evidence type="ECO:0000256" key="3">
    <source>
        <dbReference type="ARBA" id="ARBA00022806"/>
    </source>
</evidence>
<dbReference type="InterPro" id="IPR027417">
    <property type="entry name" value="P-loop_NTPase"/>
</dbReference>
<protein>
    <recommendedName>
        <fullName evidence="10">Helicase MAGATAMA 3</fullName>
    </recommendedName>
</protein>
<keyword evidence="9" id="KW-1185">Reference proteome</keyword>
<dbReference type="EMBL" id="JBHFFA010000004">
    <property type="protein sequence ID" value="KAL2629456.1"/>
    <property type="molecule type" value="Genomic_DNA"/>
</dbReference>
<feature type="domain" description="DNA2/NAM7 helicase-like C-terminal" evidence="7">
    <location>
        <begin position="561"/>
        <end position="756"/>
    </location>
</feature>
<dbReference type="GO" id="GO:0016787">
    <property type="term" value="F:hydrolase activity"/>
    <property type="evidence" value="ECO:0007669"/>
    <property type="project" value="UniProtKB-KW"/>
</dbReference>
<dbReference type="AlphaFoldDB" id="A0ABD1YF93"/>
<proteinExistence type="predicted"/>
<evidence type="ECO:0000313" key="9">
    <source>
        <dbReference type="Proteomes" id="UP001605036"/>
    </source>
</evidence>
<dbReference type="Proteomes" id="UP001605036">
    <property type="component" value="Unassembled WGS sequence"/>
</dbReference>
<keyword evidence="4" id="KW-0067">ATP-binding</keyword>
<dbReference type="CDD" id="cd18042">
    <property type="entry name" value="DEXXQc_SETX"/>
    <property type="match status" value="1"/>
</dbReference>
<evidence type="ECO:0000259" key="6">
    <source>
        <dbReference type="Pfam" id="PF13086"/>
    </source>
</evidence>
<feature type="compositionally biased region" description="Basic and acidic residues" evidence="5">
    <location>
        <begin position="820"/>
        <end position="832"/>
    </location>
</feature>
<feature type="domain" description="DNA2/NAM7 helicase helicase" evidence="6">
    <location>
        <begin position="478"/>
        <end position="553"/>
    </location>
</feature>
<dbReference type="GO" id="GO:0005524">
    <property type="term" value="F:ATP binding"/>
    <property type="evidence" value="ECO:0007669"/>
    <property type="project" value="UniProtKB-KW"/>
</dbReference>
<keyword evidence="1" id="KW-0547">Nucleotide-binding</keyword>
<dbReference type="InterPro" id="IPR047187">
    <property type="entry name" value="SF1_C_Upf1"/>
</dbReference>
<evidence type="ECO:0000313" key="8">
    <source>
        <dbReference type="EMBL" id="KAL2629456.1"/>
    </source>
</evidence>
<dbReference type="CDD" id="cd18808">
    <property type="entry name" value="SF1_C_Upf1"/>
    <property type="match status" value="1"/>
</dbReference>
<reference evidence="8 9" key="1">
    <citation type="submission" date="2024-09" db="EMBL/GenBank/DDBJ databases">
        <title>Chromosome-scale assembly of Riccia fluitans.</title>
        <authorList>
            <person name="Paukszto L."/>
            <person name="Sawicki J."/>
            <person name="Karawczyk K."/>
            <person name="Piernik-Szablinska J."/>
            <person name="Szczecinska M."/>
            <person name="Mazdziarz M."/>
        </authorList>
    </citation>
    <scope>NUCLEOTIDE SEQUENCE [LARGE SCALE GENOMIC DNA]</scope>
    <source>
        <strain evidence="8">Rf_01</strain>
        <tissue evidence="8">Aerial parts of the thallus</tissue>
    </source>
</reference>
<accession>A0ABD1YF93</accession>
<sequence>MGTITAAERESEAREARSASNQARLQKIVLSWDFYRLLSLAKIKKKKRKRGDEDGEEETPEGALKLRPVPEKFKDLEEYLSVFESLLLEECRAQIVRGEEEGGGMQCHMAALANWERANEFYFMRLTVPADVVEDFMENDLLLFSKEKPLGEAKLPTTYAFGSVEGREGAQTLRVRMHLDSETSLKEGLKITPGPAALRLRQALQGPTSAWYVMKLCNMSTILREYTALRSVGTLPFVDIILGADEGAKDAANVTKTTATPNLGHWRIPPLLKDYLEGCHNSSQMQAIQAGLTRNPLVLIQGPPGTGKTQTILGLLNVILHSTPSKPTPKYGEESVAARPEPPFDEKITNWIKASPWLGSGINPRDLIMPEDGDDGYFSASHNAFRPQKMGVKQKMHAHVLVCAPSNSALDEIVLRLMRTGLRDEKGMLYTPNIVRVGLNAHHSVQAVAMDTLVQHRLSSTERSAVSAGPRASAGMERDRIRIQILDEAAIVCSTLSFSGAGVFKRMNRGFDVVVIDEAAQAVEPSTMVPLMHGCQQVFLVGDPIQLPATVLSTNAVQHGYGMSLFKRFQLAGYPVQMLNTQYRMHPQIREFPSKEFYHEALVDGPDVEQQTTRPWHEYRCFGPFSFLDISGQESQPPGSGSWVNHDEAEFVLVLYKCLVGRYPQLKDGPHVAVISPYKQQVKLIRELFRDSIGVEATKLVDINTVDGFQGREKDVAIFSCVRANPKGGIGFVSDFRRMNVGLTRARASMLVVGCSAALKQDKHWNSLITSADERRRLLKVAKPFHSLFSDQSLEAMKKLDEEEAQFRASLAEKNAAENAAEKSQDVKMHEEDYPDEEEAEEQVENFGDYDEEESALNWEQLVKTLASIILSVHDLKFRFRRSDGRTFSVSLKLTITNSSLFCLTQQRGSSASLFLSLFNKFVDLVISVYVH</sequence>
<feature type="region of interest" description="Disordered" evidence="5">
    <location>
        <begin position="1"/>
        <end position="21"/>
    </location>
</feature>
<evidence type="ECO:0000256" key="2">
    <source>
        <dbReference type="ARBA" id="ARBA00022801"/>
    </source>
</evidence>
<feature type="compositionally biased region" description="Basic and acidic residues" evidence="5">
    <location>
        <begin position="7"/>
        <end position="17"/>
    </location>
</feature>
<dbReference type="Pfam" id="PF13087">
    <property type="entry name" value="AAA_12"/>
    <property type="match status" value="1"/>
</dbReference>
<name>A0ABD1YF93_9MARC</name>
<dbReference type="GO" id="GO:0005694">
    <property type="term" value="C:chromosome"/>
    <property type="evidence" value="ECO:0007669"/>
    <property type="project" value="UniProtKB-ARBA"/>
</dbReference>
<dbReference type="SUPFAM" id="SSF52540">
    <property type="entry name" value="P-loop containing nucleoside triphosphate hydrolases"/>
    <property type="match status" value="1"/>
</dbReference>
<dbReference type="InterPro" id="IPR045055">
    <property type="entry name" value="DNA2/NAM7-like"/>
</dbReference>
<evidence type="ECO:0000256" key="1">
    <source>
        <dbReference type="ARBA" id="ARBA00022741"/>
    </source>
</evidence>